<dbReference type="Proteomes" id="UP001229421">
    <property type="component" value="Unassembled WGS sequence"/>
</dbReference>
<evidence type="ECO:0000256" key="3">
    <source>
        <dbReference type="ARBA" id="ARBA00022516"/>
    </source>
</evidence>
<evidence type="ECO:0000313" key="15">
    <source>
        <dbReference type="Proteomes" id="UP001229421"/>
    </source>
</evidence>
<dbReference type="EMBL" id="JAUHHV010000007">
    <property type="protein sequence ID" value="KAK1416975.1"/>
    <property type="molecule type" value="Genomic_DNA"/>
</dbReference>
<evidence type="ECO:0000256" key="10">
    <source>
        <dbReference type="ARBA" id="ARBA00023160"/>
    </source>
</evidence>
<dbReference type="InterPro" id="IPR049427">
    <property type="entry name" value="Acyl-ACP_TE_C"/>
</dbReference>
<dbReference type="SUPFAM" id="SSF54637">
    <property type="entry name" value="Thioesterase/thiol ester dehydrase-isomerase"/>
    <property type="match status" value="2"/>
</dbReference>
<evidence type="ECO:0000259" key="12">
    <source>
        <dbReference type="Pfam" id="PF01643"/>
    </source>
</evidence>
<evidence type="ECO:0000256" key="1">
    <source>
        <dbReference type="ARBA" id="ARBA00004229"/>
    </source>
</evidence>
<comment type="function">
    <text evidence="11">Plays an essential role in chain termination during de novo fatty acid synthesis.</text>
</comment>
<proteinExistence type="inferred from homology"/>
<dbReference type="PANTHER" id="PTHR31727">
    <property type="entry name" value="OLEOYL-ACYL CARRIER PROTEIN THIOESTERASE 1, CHLOROPLASTIC"/>
    <property type="match status" value="1"/>
</dbReference>
<dbReference type="GO" id="GO:0000036">
    <property type="term" value="F:acyl carrier activity"/>
    <property type="evidence" value="ECO:0007669"/>
    <property type="project" value="TreeGrafter"/>
</dbReference>
<evidence type="ECO:0000256" key="11">
    <source>
        <dbReference type="RuleBase" id="RU363096"/>
    </source>
</evidence>
<comment type="caution">
    <text evidence="14">The sequence shown here is derived from an EMBL/GenBank/DDBJ whole genome shotgun (WGS) entry which is preliminary data.</text>
</comment>
<keyword evidence="8" id="KW-0809">Transit peptide</keyword>
<dbReference type="InterPro" id="IPR045023">
    <property type="entry name" value="FATA/B"/>
</dbReference>
<comment type="similarity">
    <text evidence="2 11">Belongs to the acyl-ACP thioesterase family.</text>
</comment>
<dbReference type="FunFam" id="3.10.129.10:FF:000014">
    <property type="entry name" value="Acyl-[acyl-carrier-protein] hydrolase"/>
    <property type="match status" value="1"/>
</dbReference>
<dbReference type="GO" id="GO:0016297">
    <property type="term" value="F:fatty acyl-[ACP] hydrolase activity"/>
    <property type="evidence" value="ECO:0007669"/>
    <property type="project" value="InterPro"/>
</dbReference>
<feature type="domain" description="Acyl-ACP thioesterase N-terminal hotdog" evidence="12">
    <location>
        <begin position="64"/>
        <end position="199"/>
    </location>
</feature>
<evidence type="ECO:0000256" key="5">
    <source>
        <dbReference type="ARBA" id="ARBA00022640"/>
    </source>
</evidence>
<keyword evidence="6 11" id="KW-0378">Hydrolase</keyword>
<protein>
    <recommendedName>
        <fullName evidence="11">Acyl-[acyl-carrier-protein] hydrolase</fullName>
        <ecNumber evidence="11">3.1.2.-</ecNumber>
    </recommendedName>
</protein>
<dbReference type="Gene3D" id="3.10.129.10">
    <property type="entry name" value="Hotdog Thioesterase"/>
    <property type="match status" value="1"/>
</dbReference>
<keyword evidence="3 11" id="KW-0444">Lipid biosynthesis</keyword>
<keyword evidence="7 11" id="KW-0276">Fatty acid metabolism</keyword>
<reference evidence="14" key="1">
    <citation type="journal article" date="2023" name="bioRxiv">
        <title>Improved chromosome-level genome assembly for marigold (Tagetes erecta).</title>
        <authorList>
            <person name="Jiang F."/>
            <person name="Yuan L."/>
            <person name="Wang S."/>
            <person name="Wang H."/>
            <person name="Xu D."/>
            <person name="Wang A."/>
            <person name="Fan W."/>
        </authorList>
    </citation>
    <scope>NUCLEOTIDE SEQUENCE</scope>
    <source>
        <strain evidence="14">WSJ</strain>
        <tissue evidence="14">Leaf</tissue>
    </source>
</reference>
<comment type="subcellular location">
    <subcellularLocation>
        <location evidence="1 11">Plastid</location>
        <location evidence="1 11">Chloroplast</location>
    </subcellularLocation>
</comment>
<keyword evidence="10 11" id="KW-0275">Fatty acid biosynthesis</keyword>
<evidence type="ECO:0000256" key="6">
    <source>
        <dbReference type="ARBA" id="ARBA00022801"/>
    </source>
</evidence>
<keyword evidence="5 11" id="KW-0934">Plastid</keyword>
<feature type="domain" description="Acyl-ACP thioesterase-like C-terminal" evidence="13">
    <location>
        <begin position="230"/>
        <end position="332"/>
    </location>
</feature>
<dbReference type="EC" id="3.1.2.-" evidence="11"/>
<evidence type="ECO:0000256" key="9">
    <source>
        <dbReference type="ARBA" id="ARBA00023098"/>
    </source>
</evidence>
<evidence type="ECO:0000313" key="14">
    <source>
        <dbReference type="EMBL" id="KAK1416975.1"/>
    </source>
</evidence>
<evidence type="ECO:0000256" key="7">
    <source>
        <dbReference type="ARBA" id="ARBA00022832"/>
    </source>
</evidence>
<accession>A0AAD8K5U9</accession>
<dbReference type="GO" id="GO:0009507">
    <property type="term" value="C:chloroplast"/>
    <property type="evidence" value="ECO:0007669"/>
    <property type="project" value="UniProtKB-SubCell"/>
</dbReference>
<dbReference type="CDD" id="cd00586">
    <property type="entry name" value="4HBT"/>
    <property type="match status" value="1"/>
</dbReference>
<dbReference type="InterPro" id="IPR029069">
    <property type="entry name" value="HotDog_dom_sf"/>
</dbReference>
<evidence type="ECO:0000259" key="13">
    <source>
        <dbReference type="Pfam" id="PF20791"/>
    </source>
</evidence>
<keyword evidence="4 11" id="KW-0150">Chloroplast</keyword>
<gene>
    <name evidence="14" type="ORF">QVD17_26095</name>
</gene>
<keyword evidence="15" id="KW-1185">Reference proteome</keyword>
<organism evidence="14 15">
    <name type="scientific">Tagetes erecta</name>
    <name type="common">African marigold</name>
    <dbReference type="NCBI Taxonomy" id="13708"/>
    <lineage>
        <taxon>Eukaryota</taxon>
        <taxon>Viridiplantae</taxon>
        <taxon>Streptophyta</taxon>
        <taxon>Embryophyta</taxon>
        <taxon>Tracheophyta</taxon>
        <taxon>Spermatophyta</taxon>
        <taxon>Magnoliopsida</taxon>
        <taxon>eudicotyledons</taxon>
        <taxon>Gunneridae</taxon>
        <taxon>Pentapetalae</taxon>
        <taxon>asterids</taxon>
        <taxon>campanulids</taxon>
        <taxon>Asterales</taxon>
        <taxon>Asteraceae</taxon>
        <taxon>Asteroideae</taxon>
        <taxon>Heliantheae alliance</taxon>
        <taxon>Tageteae</taxon>
        <taxon>Tagetes</taxon>
    </lineage>
</organism>
<evidence type="ECO:0000256" key="8">
    <source>
        <dbReference type="ARBA" id="ARBA00022946"/>
    </source>
</evidence>
<name>A0AAD8K5U9_TARER</name>
<dbReference type="InterPro" id="IPR002864">
    <property type="entry name" value="Acyl-ACP_thioesterase_NHD"/>
</dbReference>
<dbReference type="AlphaFoldDB" id="A0AAD8K5U9"/>
<evidence type="ECO:0000256" key="2">
    <source>
        <dbReference type="ARBA" id="ARBA00006500"/>
    </source>
</evidence>
<evidence type="ECO:0000256" key="4">
    <source>
        <dbReference type="ARBA" id="ARBA00022528"/>
    </source>
</evidence>
<dbReference type="Pfam" id="PF01643">
    <property type="entry name" value="Acyl-ACP_TE"/>
    <property type="match status" value="1"/>
</dbReference>
<keyword evidence="9 11" id="KW-0443">Lipid metabolism</keyword>
<sequence length="337" mass="38398">MNVHGIIKETSFWGLQVKDPNATRFSTAITSIAPKPMIMKTINQNRTLPKVASRFDLGRMVNDGLVFRQNIYVRSYEVGPEQTTSIETIMNYLQETSLNHLKSIGILHDGFGSTLEMCRKNLIWVMAKMQVVVDRCPTWGDVVEIDTWKAASGKTGMCCNWLFRDCKTGEILIRASSIWVMMNKETRRLSKFPYEVRAELEQHFLDTPPLVNQDAIKWSKHDQNIVDHVCNGLTPSWSDLDINRHVNNVKYTGWVLQSVPEVVMENYELVSMALEYCRECTKNSVLESHTFVNGSNSLEVADCNHVDCQHLLQLEGIGGNGEMIMKASSRWRPKHAS</sequence>
<dbReference type="Pfam" id="PF20791">
    <property type="entry name" value="Acyl-ACP_TE_C"/>
    <property type="match status" value="1"/>
</dbReference>
<dbReference type="PANTHER" id="PTHR31727:SF13">
    <property type="entry name" value="ACYL-[ACYL-CARRIER-PROTEIN] HYDROLASE"/>
    <property type="match status" value="1"/>
</dbReference>